<sequence length="66" mass="7501">MRRKCQRKSAKATALEVVDYGKSSCPVCLLSRSRRQDASDAKMDAKMPRWTDNNGFSCPRRGEVSY</sequence>
<feature type="compositionally biased region" description="Basic and acidic residues" evidence="1">
    <location>
        <begin position="37"/>
        <end position="49"/>
    </location>
</feature>
<dbReference type="WBParaSite" id="L893_g18450.t1">
    <property type="protein sequence ID" value="L893_g18450.t1"/>
    <property type="gene ID" value="L893_g18450"/>
</dbReference>
<dbReference type="Proteomes" id="UP000095287">
    <property type="component" value="Unplaced"/>
</dbReference>
<evidence type="ECO:0000256" key="1">
    <source>
        <dbReference type="SAM" id="MobiDB-lite"/>
    </source>
</evidence>
<organism evidence="2 3">
    <name type="scientific">Steinernema glaseri</name>
    <dbReference type="NCBI Taxonomy" id="37863"/>
    <lineage>
        <taxon>Eukaryota</taxon>
        <taxon>Metazoa</taxon>
        <taxon>Ecdysozoa</taxon>
        <taxon>Nematoda</taxon>
        <taxon>Chromadorea</taxon>
        <taxon>Rhabditida</taxon>
        <taxon>Tylenchina</taxon>
        <taxon>Panagrolaimomorpha</taxon>
        <taxon>Strongyloidoidea</taxon>
        <taxon>Steinernematidae</taxon>
        <taxon>Steinernema</taxon>
    </lineage>
</organism>
<evidence type="ECO:0000313" key="3">
    <source>
        <dbReference type="WBParaSite" id="L893_g18450.t1"/>
    </source>
</evidence>
<name>A0A1I7YPM2_9BILA</name>
<proteinExistence type="predicted"/>
<protein>
    <submittedName>
        <fullName evidence="3">Mobile element protein</fullName>
    </submittedName>
</protein>
<evidence type="ECO:0000313" key="2">
    <source>
        <dbReference type="Proteomes" id="UP000095287"/>
    </source>
</evidence>
<accession>A0A1I7YPM2</accession>
<feature type="region of interest" description="Disordered" evidence="1">
    <location>
        <begin position="37"/>
        <end position="66"/>
    </location>
</feature>
<keyword evidence="2" id="KW-1185">Reference proteome</keyword>
<dbReference type="AlphaFoldDB" id="A0A1I7YPM2"/>
<reference evidence="3" key="1">
    <citation type="submission" date="2016-11" db="UniProtKB">
        <authorList>
            <consortium name="WormBaseParasite"/>
        </authorList>
    </citation>
    <scope>IDENTIFICATION</scope>
</reference>